<dbReference type="Proteomes" id="UP001205612">
    <property type="component" value="Unassembled WGS sequence"/>
</dbReference>
<gene>
    <name evidence="2" type="ORF">NX794_29025</name>
</gene>
<organism evidence="2 3">
    <name type="scientific">Streptomyces pyxinicus</name>
    <dbReference type="NCBI Taxonomy" id="2970331"/>
    <lineage>
        <taxon>Bacteria</taxon>
        <taxon>Bacillati</taxon>
        <taxon>Actinomycetota</taxon>
        <taxon>Actinomycetes</taxon>
        <taxon>Kitasatosporales</taxon>
        <taxon>Streptomycetaceae</taxon>
        <taxon>Streptomyces</taxon>
    </lineage>
</organism>
<dbReference type="RefSeq" id="WP_258782258.1">
    <property type="nucleotide sequence ID" value="NZ_JANUGP010000029.1"/>
</dbReference>
<comment type="caution">
    <text evidence="2">The sequence shown here is derived from an EMBL/GenBank/DDBJ whole genome shotgun (WGS) entry which is preliminary data.</text>
</comment>
<evidence type="ECO:0000313" key="2">
    <source>
        <dbReference type="EMBL" id="MCS0605224.1"/>
    </source>
</evidence>
<sequence length="294" mass="30867">MRFRYRQLLSTGAVTLGLLGGSLTSTQASASSPAASVPASIGPKTTAAQAEAACGAQMKAARDAGSNKPVACVTWGSTKLTASDRLAAISAWPTPKWCDDHGANSTWYVNRFQARGVFKADVTVHDVRTGRVTGKMHYLAVGYSYSKRDIKAWAYQVQLLQVSASGDGVGSSANGKGTCAGKCKVTESKFPSQAMSNSKEAVGQFFFDTTIKAGPKGQKGEGQGTAHWRLTNPKWAAPTNEITLGQPPVRCDNALPGTSKTGCVMPYIPEMVYAKPVNTRSWVPPQAAATSAGA</sequence>
<protein>
    <recommendedName>
        <fullName evidence="4">Secreted protein</fullName>
    </recommendedName>
</protein>
<reference evidence="2 3" key="1">
    <citation type="submission" date="2022-08" db="EMBL/GenBank/DDBJ databases">
        <authorList>
            <person name="Somphong A."/>
            <person name="Phongsopitanun W."/>
        </authorList>
    </citation>
    <scope>NUCLEOTIDE SEQUENCE [LARGE SCALE GENOMIC DNA]</scope>
    <source>
        <strain evidence="2 3">LP11</strain>
    </source>
</reference>
<evidence type="ECO:0000313" key="3">
    <source>
        <dbReference type="Proteomes" id="UP001205612"/>
    </source>
</evidence>
<accession>A0ABT2B9Q2</accession>
<proteinExistence type="predicted"/>
<evidence type="ECO:0000256" key="1">
    <source>
        <dbReference type="SAM" id="SignalP"/>
    </source>
</evidence>
<name>A0ABT2B9Q2_9ACTN</name>
<feature type="signal peptide" evidence="1">
    <location>
        <begin position="1"/>
        <end position="30"/>
    </location>
</feature>
<keyword evidence="1" id="KW-0732">Signal</keyword>
<evidence type="ECO:0008006" key="4">
    <source>
        <dbReference type="Google" id="ProtNLM"/>
    </source>
</evidence>
<feature type="chain" id="PRO_5045724633" description="Secreted protein" evidence="1">
    <location>
        <begin position="31"/>
        <end position="294"/>
    </location>
</feature>
<dbReference type="EMBL" id="JANUGP010000029">
    <property type="protein sequence ID" value="MCS0605224.1"/>
    <property type="molecule type" value="Genomic_DNA"/>
</dbReference>
<keyword evidence="3" id="KW-1185">Reference proteome</keyword>